<feature type="domain" description="Radical SAM core" evidence="1">
    <location>
        <begin position="251"/>
        <end position="485"/>
    </location>
</feature>
<dbReference type="CDD" id="cd01335">
    <property type="entry name" value="Radical_SAM"/>
    <property type="match status" value="1"/>
</dbReference>
<dbReference type="AlphaFoldDB" id="A5GD23"/>
<dbReference type="PANTHER" id="PTHR42731">
    <property type="entry name" value="SLL1084 PROTEIN"/>
    <property type="match status" value="1"/>
</dbReference>
<dbReference type="NCBIfam" id="TIGR03960">
    <property type="entry name" value="rSAM_fuse_unch"/>
    <property type="match status" value="1"/>
</dbReference>
<evidence type="ECO:0000313" key="3">
    <source>
        <dbReference type="Proteomes" id="UP000006695"/>
    </source>
</evidence>
<dbReference type="KEGG" id="gur:Gura_0300"/>
<dbReference type="InterPro" id="IPR045784">
    <property type="entry name" value="Radical_SAM_N2"/>
</dbReference>
<dbReference type="SUPFAM" id="SSF102114">
    <property type="entry name" value="Radical SAM enzymes"/>
    <property type="match status" value="1"/>
</dbReference>
<dbReference type="SMART" id="SM00729">
    <property type="entry name" value="Elp3"/>
    <property type="match status" value="1"/>
</dbReference>
<dbReference type="EMBL" id="CP000698">
    <property type="protein sequence ID" value="ABQ24516.1"/>
    <property type="molecule type" value="Genomic_DNA"/>
</dbReference>
<accession>A5GD23</accession>
<proteinExistence type="predicted"/>
<dbReference type="NCBIfam" id="TIGR03936">
    <property type="entry name" value="sam_1_link_chp"/>
    <property type="match status" value="1"/>
</dbReference>
<name>A5GD23_GEOUR</name>
<reference evidence="2 3" key="1">
    <citation type="submission" date="2007-05" db="EMBL/GenBank/DDBJ databases">
        <title>Complete sequence of Geobacter uraniireducens Rf4.</title>
        <authorList>
            <consortium name="US DOE Joint Genome Institute"/>
            <person name="Copeland A."/>
            <person name="Lucas S."/>
            <person name="Lapidus A."/>
            <person name="Barry K."/>
            <person name="Detter J.C."/>
            <person name="Glavina del Rio T."/>
            <person name="Hammon N."/>
            <person name="Israni S."/>
            <person name="Dalin E."/>
            <person name="Tice H."/>
            <person name="Pitluck S."/>
            <person name="Chertkov O."/>
            <person name="Brettin T."/>
            <person name="Bruce D."/>
            <person name="Han C."/>
            <person name="Schmutz J."/>
            <person name="Larimer F."/>
            <person name="Land M."/>
            <person name="Hauser L."/>
            <person name="Kyrpides N."/>
            <person name="Mikhailova N."/>
            <person name="Shelobolina E."/>
            <person name="Aklujkar M."/>
            <person name="Lovley D."/>
            <person name="Richardson P."/>
        </authorList>
    </citation>
    <scope>NUCLEOTIDE SEQUENCE [LARGE SCALE GENOMIC DNA]</scope>
    <source>
        <strain evidence="2 3">Rf4</strain>
    </source>
</reference>
<gene>
    <name evidence="2" type="ordered locus">Gura_0300</name>
</gene>
<evidence type="ECO:0000313" key="2">
    <source>
        <dbReference type="EMBL" id="ABQ24516.1"/>
    </source>
</evidence>
<dbReference type="InterPro" id="IPR018768">
    <property type="entry name" value="DUF2344"/>
</dbReference>
<dbReference type="PANTHER" id="PTHR42731:SF1">
    <property type="entry name" value="RADICAL SAM DOMAIN PROTEIN"/>
    <property type="match status" value="1"/>
</dbReference>
<keyword evidence="3" id="KW-1185">Reference proteome</keyword>
<dbReference type="Pfam" id="PF04055">
    <property type="entry name" value="Radical_SAM"/>
    <property type="match status" value="1"/>
</dbReference>
<dbReference type="GO" id="GO:0003824">
    <property type="term" value="F:catalytic activity"/>
    <property type="evidence" value="ECO:0007669"/>
    <property type="project" value="InterPro"/>
</dbReference>
<protein>
    <submittedName>
        <fullName evidence="2">Radical SAM domain protein</fullName>
    </submittedName>
</protein>
<evidence type="ECO:0000259" key="1">
    <source>
        <dbReference type="PROSITE" id="PS51918"/>
    </source>
</evidence>
<dbReference type="InterPro" id="IPR058240">
    <property type="entry name" value="rSAM_sf"/>
</dbReference>
<dbReference type="STRING" id="351605.Gura_0300"/>
<dbReference type="GO" id="GO:0051536">
    <property type="term" value="F:iron-sulfur cluster binding"/>
    <property type="evidence" value="ECO:0007669"/>
    <property type="project" value="InterPro"/>
</dbReference>
<dbReference type="Pfam" id="PF19864">
    <property type="entry name" value="Radical_SAM_N2"/>
    <property type="match status" value="1"/>
</dbReference>
<dbReference type="Proteomes" id="UP000006695">
    <property type="component" value="Chromosome"/>
</dbReference>
<dbReference type="SFLD" id="SFLDS00029">
    <property type="entry name" value="Radical_SAM"/>
    <property type="match status" value="1"/>
</dbReference>
<dbReference type="SFLD" id="SFLDG01082">
    <property type="entry name" value="B12-binding_domain_containing"/>
    <property type="match status" value="1"/>
</dbReference>
<dbReference type="InterPro" id="IPR006638">
    <property type="entry name" value="Elp3/MiaA/NifB-like_rSAM"/>
</dbReference>
<dbReference type="PROSITE" id="PS51918">
    <property type="entry name" value="RADICAL_SAM"/>
    <property type="match status" value="1"/>
</dbReference>
<sequence>MGDFLQNDYLLSVEKPARYMGGEMGAIVKERADVRFVLAFPDVYEVGMSHLGFRILYAILNEIDWLAAERVYAPWPDMEALHRSNGISLATLESSVPLSRVDILGFTLQYELSYTNILNMLELAGIPLLASERGEGFPLVIGGGPCACNPEPLADFFDAFLLGDGEEAVTEIAVVYREWKRVKSTKEELLERLAKIDGVYIPSFFSVDYDASGRIETLRPLKPGYVKVRRRIAADLNGIDYPGAPVVPFLKTVHDRVSMEVARGCTRGCRFCQAGYIYRPVRERTPEQILAKIEETLRNTGYDEVSLLSLSTGDYGCLTPLLKELMERYAKERIAVSLPSLRVGSLTPEIVEEIKKVRKTGFTLAPEAGSERLRQVINKGITETDLLNTAFEVYSAGWRLIKLYFMIGLPTETMDDVLGIAELAKQVKFQGKRTGAGGEVNVAVSSFVPKPHTPFQWEPQISYEEILEKQQFLRLELKKRKLNFKWQDAPLSVMEGVFARGDRRLGRVLIEARRLGCRFDGWGEHFSFSRWQQAFAATAIDPLFYHRRRDLEEVLPWDHLESGVSREFLRSELEKSAVSSYTPDCRSGVCSGCGVCDFEMIRMRLNGAEETCGGAPVTESGQPVEAERIRLRFQKIGRMRFLSHLEMLNLFIRAIGRARVPIRYSQGFHPHPKFSFATALSVGVESWAEYMDMELNAGFGAERLKEALNQVLPEGVRVLESHAIMLNSESLSVIMESVRYRVILPPGAGQDLPGQVERFLALDTYPHRREKKGKVVAFDLRHETVSLTASADCLEMEVRRGKPLEFVAAVTGLPADALAGAKIEKLEVNFRSGEGRTVAGAD</sequence>
<dbReference type="Pfam" id="PF10105">
    <property type="entry name" value="DUF2344"/>
    <property type="match status" value="1"/>
</dbReference>
<dbReference type="HOGENOM" id="CLU_011543_2_2_7"/>
<organism evidence="2 3">
    <name type="scientific">Geotalea uraniireducens (strain Rf4)</name>
    <name type="common">Geobacter uraniireducens</name>
    <dbReference type="NCBI Taxonomy" id="351605"/>
    <lineage>
        <taxon>Bacteria</taxon>
        <taxon>Pseudomonadati</taxon>
        <taxon>Thermodesulfobacteriota</taxon>
        <taxon>Desulfuromonadia</taxon>
        <taxon>Geobacterales</taxon>
        <taxon>Geobacteraceae</taxon>
        <taxon>Geotalea</taxon>
    </lineage>
</organism>
<dbReference type="InterPro" id="IPR023404">
    <property type="entry name" value="rSAM_horseshoe"/>
</dbReference>
<dbReference type="InterPro" id="IPR007197">
    <property type="entry name" value="rSAM"/>
</dbReference>
<dbReference type="Gene3D" id="3.80.30.20">
    <property type="entry name" value="tm_1862 like domain"/>
    <property type="match status" value="1"/>
</dbReference>
<dbReference type="InterPro" id="IPR023862">
    <property type="entry name" value="CHP03960_rSAM"/>
</dbReference>